<dbReference type="SUPFAM" id="SSF53383">
    <property type="entry name" value="PLP-dependent transferases"/>
    <property type="match status" value="1"/>
</dbReference>
<dbReference type="PANTHER" id="PTHR43586:SF15">
    <property type="entry name" value="BLR3095 PROTEIN"/>
    <property type="match status" value="1"/>
</dbReference>
<reference evidence="3 4" key="1">
    <citation type="submission" date="2024-01" db="EMBL/GenBank/DDBJ databases">
        <title>Hyphobacterium bacterium isolated from marine sediment.</title>
        <authorList>
            <person name="Zhao S."/>
        </authorList>
    </citation>
    <scope>NUCLEOTIDE SEQUENCE [LARGE SCALE GENOMIC DNA]</scope>
    <source>
        <strain evidence="4">HN65</strain>
    </source>
</reference>
<dbReference type="PANTHER" id="PTHR43586">
    <property type="entry name" value="CYSTEINE DESULFURASE"/>
    <property type="match status" value="1"/>
</dbReference>
<proteinExistence type="predicted"/>
<evidence type="ECO:0000259" key="2">
    <source>
        <dbReference type="Pfam" id="PF00266"/>
    </source>
</evidence>
<organism evidence="3 4">
    <name type="scientific">Hyphobacterium lacteum</name>
    <dbReference type="NCBI Taxonomy" id="3116575"/>
    <lineage>
        <taxon>Bacteria</taxon>
        <taxon>Pseudomonadati</taxon>
        <taxon>Pseudomonadota</taxon>
        <taxon>Alphaproteobacteria</taxon>
        <taxon>Maricaulales</taxon>
        <taxon>Maricaulaceae</taxon>
        <taxon>Hyphobacterium</taxon>
    </lineage>
</organism>
<dbReference type="RefSeq" id="WP_330198613.1">
    <property type="nucleotide sequence ID" value="NZ_JAZDRP010000003.1"/>
</dbReference>
<dbReference type="Gene3D" id="3.90.1150.10">
    <property type="entry name" value="Aspartate Aminotransferase, domain 1"/>
    <property type="match status" value="1"/>
</dbReference>
<comment type="caution">
    <text evidence="3">The sequence shown here is derived from an EMBL/GenBank/DDBJ whole genome shotgun (WGS) entry which is preliminary data.</text>
</comment>
<protein>
    <submittedName>
        <fullName evidence="3">Aminotransferase class V-fold PLP-dependent enzyme</fullName>
    </submittedName>
</protein>
<dbReference type="InterPro" id="IPR015422">
    <property type="entry name" value="PyrdxlP-dep_Trfase_small"/>
</dbReference>
<dbReference type="InterPro" id="IPR015421">
    <property type="entry name" value="PyrdxlP-dep_Trfase_major"/>
</dbReference>
<keyword evidence="1" id="KW-0663">Pyridoxal phosphate</keyword>
<dbReference type="Pfam" id="PF00266">
    <property type="entry name" value="Aminotran_5"/>
    <property type="match status" value="1"/>
</dbReference>
<feature type="domain" description="Aminotransferase class V" evidence="2">
    <location>
        <begin position="56"/>
        <end position="353"/>
    </location>
</feature>
<evidence type="ECO:0000313" key="3">
    <source>
        <dbReference type="EMBL" id="MEE2525954.1"/>
    </source>
</evidence>
<dbReference type="InterPro" id="IPR015424">
    <property type="entry name" value="PyrdxlP-dep_Trfase"/>
</dbReference>
<gene>
    <name evidence="3" type="ORF">V0U79_06215</name>
</gene>
<dbReference type="EMBL" id="JAZDRP010000003">
    <property type="protein sequence ID" value="MEE2525954.1"/>
    <property type="molecule type" value="Genomic_DNA"/>
</dbReference>
<accession>A0ABU7LQT4</accession>
<dbReference type="Gene3D" id="3.40.640.10">
    <property type="entry name" value="Type I PLP-dependent aspartate aminotransferase-like (Major domain)"/>
    <property type="match status" value="1"/>
</dbReference>
<sequence>MTQTDFRILFDFPDGITYLNCAYMGPMPRRAADAGKSAYDQRQRPWEPGVQDYFFDQPEALRAQAAKLFSASVGDVALVPAASYGLATAAANLKLEAGQEILTLAEQFPSNVYVWREKAEAECGQVRTVTRSANQSWTEAVMEGLGPQTAIVAIPEVHWADGGRLDLPAIRAELDKTGGRLVLDLTQSLGTSPFALDEIRPDFAVAAGYKWLLGPYTMGYLYIAPEHQSGRPLEEGWIVREGAEDFARLVDYADGYAGGARRFDMGERSGFQLVPAATESLRWLNGLGMDELAGQLAERTSAIEESVRSIGAFCNTPDRAGHYLCLALPDHAPKDLAARLADYGVSVSQRGDRLRVTPHLYNNESDIDRFARAMKAELG</sequence>
<dbReference type="InterPro" id="IPR000192">
    <property type="entry name" value="Aminotrans_V_dom"/>
</dbReference>
<name>A0ABU7LQT4_9PROT</name>
<keyword evidence="3" id="KW-0808">Transferase</keyword>
<keyword evidence="3" id="KW-0032">Aminotransferase</keyword>
<evidence type="ECO:0000256" key="1">
    <source>
        <dbReference type="ARBA" id="ARBA00022898"/>
    </source>
</evidence>
<dbReference type="Proteomes" id="UP001354971">
    <property type="component" value="Unassembled WGS sequence"/>
</dbReference>
<evidence type="ECO:0000313" key="4">
    <source>
        <dbReference type="Proteomes" id="UP001354971"/>
    </source>
</evidence>
<dbReference type="GO" id="GO:0008483">
    <property type="term" value="F:transaminase activity"/>
    <property type="evidence" value="ECO:0007669"/>
    <property type="project" value="UniProtKB-KW"/>
</dbReference>
<keyword evidence="4" id="KW-1185">Reference proteome</keyword>